<keyword evidence="4 8" id="KW-0690">Ribosome biogenesis</keyword>
<name>A0A8H7BTE7_9FUNG</name>
<dbReference type="GO" id="GO:0030515">
    <property type="term" value="F:snoRNA binding"/>
    <property type="evidence" value="ECO:0007669"/>
    <property type="project" value="TreeGrafter"/>
</dbReference>
<proteinExistence type="inferred from homology"/>
<evidence type="ECO:0000313" key="10">
    <source>
        <dbReference type="EMBL" id="KAF7728274.1"/>
    </source>
</evidence>
<evidence type="ECO:0000256" key="4">
    <source>
        <dbReference type="ARBA" id="ARBA00022517"/>
    </source>
</evidence>
<comment type="caution">
    <text evidence="10">The sequence shown here is derived from an EMBL/GenBank/DDBJ whole genome shotgun (WGS) entry which is preliminary data.</text>
</comment>
<keyword evidence="6 8" id="KW-0539">Nucleus</keyword>
<dbReference type="InterPro" id="IPR040191">
    <property type="entry name" value="UTP10"/>
</dbReference>
<dbReference type="InterPro" id="IPR012954">
    <property type="entry name" value="BP28_C_dom"/>
</dbReference>
<dbReference type="GO" id="GO:0030686">
    <property type="term" value="C:90S preribosome"/>
    <property type="evidence" value="ECO:0007669"/>
    <property type="project" value="TreeGrafter"/>
</dbReference>
<evidence type="ECO:0000259" key="9">
    <source>
        <dbReference type="SMART" id="SM01036"/>
    </source>
</evidence>
<dbReference type="InterPro" id="IPR022125">
    <property type="entry name" value="U3snoRNP10_N"/>
</dbReference>
<dbReference type="PANTHER" id="PTHR13457">
    <property type="entry name" value="BAP28"/>
    <property type="match status" value="1"/>
</dbReference>
<evidence type="ECO:0000256" key="5">
    <source>
        <dbReference type="ARBA" id="ARBA00022552"/>
    </source>
</evidence>
<dbReference type="GO" id="GO:0045943">
    <property type="term" value="P:positive regulation of transcription by RNA polymerase I"/>
    <property type="evidence" value="ECO:0007669"/>
    <property type="project" value="TreeGrafter"/>
</dbReference>
<comment type="subcellular location">
    <subcellularLocation>
        <location evidence="1 8">Nucleus</location>
        <location evidence="1 8">Nucleolus</location>
    </subcellularLocation>
</comment>
<feature type="domain" description="BP28 C-terminal" evidence="9">
    <location>
        <begin position="1827"/>
        <end position="1978"/>
    </location>
</feature>
<dbReference type="PANTHER" id="PTHR13457:SF1">
    <property type="entry name" value="HEAT REPEAT-CONTAINING PROTEIN 1"/>
    <property type="match status" value="1"/>
</dbReference>
<comment type="similarity">
    <text evidence="2 8">Belongs to the HEATR1/UTP10 family.</text>
</comment>
<keyword evidence="7 8" id="KW-0687">Ribonucleoprotein</keyword>
<gene>
    <name evidence="10" type="primary">HEATR1</name>
    <name evidence="10" type="ORF">EC973_006448</name>
</gene>
<evidence type="ECO:0000256" key="3">
    <source>
        <dbReference type="ARBA" id="ARBA00015399"/>
    </source>
</evidence>
<dbReference type="GO" id="GO:0032040">
    <property type="term" value="C:small-subunit processome"/>
    <property type="evidence" value="ECO:0007669"/>
    <property type="project" value="TreeGrafter"/>
</dbReference>
<dbReference type="Pfam" id="PF12397">
    <property type="entry name" value="U3snoRNP10"/>
    <property type="match status" value="1"/>
</dbReference>
<dbReference type="Pfam" id="PF08146">
    <property type="entry name" value="BP28CT"/>
    <property type="match status" value="1"/>
</dbReference>
<evidence type="ECO:0000256" key="8">
    <source>
        <dbReference type="RuleBase" id="RU367065"/>
    </source>
</evidence>
<dbReference type="Pfam" id="PF23243">
    <property type="entry name" value="HEAT_HEATR1"/>
    <property type="match status" value="1"/>
</dbReference>
<dbReference type="GO" id="GO:0000462">
    <property type="term" value="P:maturation of SSU-rRNA from tricistronic rRNA transcript (SSU-rRNA, 5.8S rRNA, LSU-rRNA)"/>
    <property type="evidence" value="ECO:0007669"/>
    <property type="project" value="TreeGrafter"/>
</dbReference>
<dbReference type="InterPro" id="IPR016024">
    <property type="entry name" value="ARM-type_fold"/>
</dbReference>
<sequence>MSLQQQLKRLGTADLRNVTEISRRHKASFLFNSREAADQDLDTIYSIAYNGIMELVIMNDKFSAFENTLFSESMKSVDRVLQTKQDNEKLDASINSFLQQLAPYFLLKPAGKVLEWLIRRFSIHEFNIEAILKCILPYHETKPFVKMVSILKIEDESPWAFLKPVKQSELPLERSLLIKKLHKDRYILDFICNMVISSPVPFQTLYAFFAATFTDYVRLANSITEDMTTALTPHLIDSLTARHTPELQISAYMIISQLASKASLSHDGLRAITDPMVRKCSKAFFSHSLLTVVHLAQTQASFRGLGKKASEKLLKAPSFHKDFLQIAKKYATDRFLAAMMPKLCTAVTSDIKHADFLEQLVLNGYMSSANIRLMCDRILDGYLEAATNTDFTEEDKQKYISRFHALLVTVSQRYVEDLDAVLEARLKASNKLNKAQSKALYEFTSTAFKGTRHEVIGEGNTTLYLCLNSPAVSARLVAMKKLVDIMSDKASPLLQSPDVIESAFAACLGNFDELLSYVVTDVPGHLLDHVSSQKILASVTQLLHERGAMKRKQTVQIVSFLIKEFTKRHPTEADAVARLVALFIFAAPGENLARLMKHVDQGSLKKSGVLQTMINDVKKAEKTLASSDATIGFIRSQAEHLQKEDTVLTFWLSMIKEQTAAERVLGLLVLGHAVSIAPTDKQPVLVADTHAALFASMTPKTKHDLYSTVDWKQPSDKEPFLSAVLVEKLRAVDNLPPALLINLIQRTLWNMAASMKQTDETIEWFAESSVKESPRKHAVVELFKTFTGGQQLGCFETMIVKLLSSQLKDDMLSFLVSIWTDNDTTPIVRARSIQIAASYIGQCNSQDNVHVDYQNILPALLPILSDTHTMLRLQAVRCLENVFIAYKSMALPTGRKVYETDAVMNNKTDRKSSIKATVISATSIYGSKKAADIPDLRSNDVAHFVDYLWSRHLEIKQDSVYAERLIREFFSLSEGSNDKATKTRGGHVLDHLLKHVNAAPRVSMQYQLLRVLQGIETPRLLNNLAPLLEATLNGPRMVAKTPLVASLIRTYLPCNASAFGGRGDKTLPLFLRLLSNQDALQGEDEDGWQASTRRYALRQITDDFFEQASDKAKRNIFSVLVDIATNGQQNDVLAAKRVFADISLSAKMLEEPLLSTAKAISGTVTETAKRQRTEATTKTVDLYELVTMLELIESKTIIDDHFLVKPLFEILTAMVNADLRDAPVSLEYINQLLMSSLTRIIQAAEEQQKEIEESVLRVDTVVQCIRNTENPQTHNHALLLMATVASMYPECVLHNIMQVFTFMGANVLRQDDNYSFQVIQQTLEKIIPPLVASSRLSSENEVALVLQVKPIIKVFVDALFHIPKHRRLRLFSVLIQTLGEDEFLYAIISLLLEKFTEKLARGARTEAESLTEFSLTISQQFSVETQMKAILALLNSLLALPNEKPEDTVMDETTLFNVNEHSAKQLRQYKLATVNFVSQLLASKAFLTKVMVQSNVADNYEEIMQPYYLEAVEVSLKVIASFTAFRDRYAVSEGANAVVVKFWRAIPKVVYDVLEKINALLPLRAFVGVISHLSKHPEMAVRRRAMDILNQKIASFEGRMPEDDEGLFIHLITDLTTLIETEASKASEEEAAINKQSALLCISSLAKLCGGIYPAQFADAIPVVIGEHGLRVANAQLKVSCLVSLAVMCQEIGPRAVPHLPKFMPAVMDVLSATIEAENPNATLQLSVISALDIIVETLPHFVSPYLSKMLSGLLHPSIYAYDSADTQKAAVKDKVAAVLSGLASNVPPRVLLNPVFASYAAAVNNGKDSTLALYSVVSQAIRAMSRDVVTAHYKPLFKFFLGAFDMRREHDGVFAEDDLQEMEEAIVSSFLDLVMKLNETLFKPLFLKVVDWATMELAVDGETFSEEAKKRVLFFYKLLDALLEKLKSIFTPYFGYVVDDLISRLQRYVDGDDVPDGLWNILVTVLRKSFLYDSDNLWNAEKFEKILDPVVDQMLVTAAGDAENYLSRMTTYLVPCIGQMAVTVSNDTLWKPLNHKVLMKTREETAEIRLAALRCIEEFYHRLGEEWLLFLAESISFLAELMEDDDVRVEKLVQQVNAQIETHLGESLDKFFN</sequence>
<dbReference type="Gene3D" id="1.25.10.10">
    <property type="entry name" value="Leucine-rich Repeat Variant"/>
    <property type="match status" value="2"/>
</dbReference>
<evidence type="ECO:0000256" key="7">
    <source>
        <dbReference type="ARBA" id="ARBA00023274"/>
    </source>
</evidence>
<evidence type="ECO:0000256" key="2">
    <source>
        <dbReference type="ARBA" id="ARBA00010559"/>
    </source>
</evidence>
<dbReference type="SUPFAM" id="SSF48371">
    <property type="entry name" value="ARM repeat"/>
    <property type="match status" value="2"/>
</dbReference>
<keyword evidence="5 8" id="KW-0698">rRNA processing</keyword>
<reference evidence="10" key="1">
    <citation type="submission" date="2020-01" db="EMBL/GenBank/DDBJ databases">
        <title>Genome Sequencing of Three Apophysomyces-Like Fungal Strains Confirms a Novel Fungal Genus in the Mucoromycota with divergent Burkholderia-like Endosymbiotic Bacteria.</title>
        <authorList>
            <person name="Stajich J.E."/>
            <person name="Macias A.M."/>
            <person name="Carter-House D."/>
            <person name="Lovett B."/>
            <person name="Kasson L.R."/>
            <person name="Berry K."/>
            <person name="Grigoriev I."/>
            <person name="Chang Y."/>
            <person name="Spatafora J."/>
            <person name="Kasson M.T."/>
        </authorList>
    </citation>
    <scope>NUCLEOTIDE SEQUENCE</scope>
    <source>
        <strain evidence="10">NRRL A-21654</strain>
    </source>
</reference>
<comment type="subunit">
    <text evidence="8">Component of the ribosomal small subunit (SSU) processome.</text>
</comment>
<protein>
    <recommendedName>
        <fullName evidence="3 8">U3 small nucleolar RNA-associated protein 10</fullName>
    </recommendedName>
</protein>
<evidence type="ECO:0000256" key="6">
    <source>
        <dbReference type="ARBA" id="ARBA00023242"/>
    </source>
</evidence>
<dbReference type="GO" id="GO:0034455">
    <property type="term" value="C:t-UTP complex"/>
    <property type="evidence" value="ECO:0007669"/>
    <property type="project" value="TreeGrafter"/>
</dbReference>
<dbReference type="SMART" id="SM01036">
    <property type="entry name" value="BP28CT"/>
    <property type="match status" value="1"/>
</dbReference>
<evidence type="ECO:0000313" key="11">
    <source>
        <dbReference type="Proteomes" id="UP000605846"/>
    </source>
</evidence>
<dbReference type="InterPro" id="IPR011989">
    <property type="entry name" value="ARM-like"/>
</dbReference>
<evidence type="ECO:0000256" key="1">
    <source>
        <dbReference type="ARBA" id="ARBA00004604"/>
    </source>
</evidence>
<comment type="function">
    <text evidence="8">Involved in nucleolar processing of pre-18S ribosomal RNA.</text>
</comment>
<accession>A0A8H7BTE7</accession>
<dbReference type="OrthoDB" id="31183at2759"/>
<dbReference type="EMBL" id="JABAYA010000040">
    <property type="protein sequence ID" value="KAF7728274.1"/>
    <property type="molecule type" value="Genomic_DNA"/>
</dbReference>
<dbReference type="InterPro" id="IPR056473">
    <property type="entry name" value="HEAT_Utp10/HEAT1"/>
</dbReference>
<dbReference type="Proteomes" id="UP000605846">
    <property type="component" value="Unassembled WGS sequence"/>
</dbReference>
<keyword evidence="11" id="KW-1185">Reference proteome</keyword>
<organism evidence="10 11">
    <name type="scientific">Apophysomyces ossiformis</name>
    <dbReference type="NCBI Taxonomy" id="679940"/>
    <lineage>
        <taxon>Eukaryota</taxon>
        <taxon>Fungi</taxon>
        <taxon>Fungi incertae sedis</taxon>
        <taxon>Mucoromycota</taxon>
        <taxon>Mucoromycotina</taxon>
        <taxon>Mucoromycetes</taxon>
        <taxon>Mucorales</taxon>
        <taxon>Mucorineae</taxon>
        <taxon>Mucoraceae</taxon>
        <taxon>Apophysomyces</taxon>
    </lineage>
</organism>